<dbReference type="Proteomes" id="UP000316213">
    <property type="component" value="Unassembled WGS sequence"/>
</dbReference>
<dbReference type="InterPro" id="IPR015422">
    <property type="entry name" value="PyrdxlP-dep_Trfase_small"/>
</dbReference>
<feature type="domain" description="Orn/Lys/Arg decarboxylases family 1 pyridoxal-P attachment site" evidence="6">
    <location>
        <begin position="395"/>
        <end position="409"/>
    </location>
</feature>
<dbReference type="GO" id="GO:0008792">
    <property type="term" value="F:arginine decarboxylase activity"/>
    <property type="evidence" value="ECO:0007669"/>
    <property type="project" value="UniProtKB-EC"/>
</dbReference>
<dbReference type="Gene3D" id="3.40.640.10">
    <property type="entry name" value="Type I PLP-dependent aspartate aminotransferase-like (Major domain)"/>
    <property type="match status" value="1"/>
</dbReference>
<dbReference type="OrthoDB" id="9815233at2"/>
<organism evidence="7 8">
    <name type="scientific">Neorhodopirellula pilleata</name>
    <dbReference type="NCBI Taxonomy" id="2714738"/>
    <lineage>
        <taxon>Bacteria</taxon>
        <taxon>Pseudomonadati</taxon>
        <taxon>Planctomycetota</taxon>
        <taxon>Planctomycetia</taxon>
        <taxon>Pirellulales</taxon>
        <taxon>Pirellulaceae</taxon>
        <taxon>Neorhodopirellula</taxon>
    </lineage>
</organism>
<evidence type="ECO:0000256" key="4">
    <source>
        <dbReference type="ARBA" id="ARBA00023239"/>
    </source>
</evidence>
<accession>A0A5C6A7T0</accession>
<evidence type="ECO:0000259" key="6">
    <source>
        <dbReference type="PROSITE" id="PS00703"/>
    </source>
</evidence>
<evidence type="ECO:0000313" key="8">
    <source>
        <dbReference type="Proteomes" id="UP000316213"/>
    </source>
</evidence>
<gene>
    <name evidence="7" type="primary">adiA</name>
    <name evidence="7" type="ORF">Pla100_32100</name>
</gene>
<comment type="caution">
    <text evidence="7">The sequence shown here is derived from an EMBL/GenBank/DDBJ whole genome shotgun (WGS) entry which is preliminary data.</text>
</comment>
<evidence type="ECO:0000256" key="1">
    <source>
        <dbReference type="ARBA" id="ARBA00010671"/>
    </source>
</evidence>
<dbReference type="InterPro" id="IPR000310">
    <property type="entry name" value="Orn/Lys/Arg_deCO2ase_major_dom"/>
</dbReference>
<reference evidence="7 8" key="1">
    <citation type="submission" date="2019-02" db="EMBL/GenBank/DDBJ databases">
        <title>Deep-cultivation of Planctomycetes and their phenomic and genomic characterization uncovers novel biology.</title>
        <authorList>
            <person name="Wiegand S."/>
            <person name="Jogler M."/>
            <person name="Boedeker C."/>
            <person name="Pinto D."/>
            <person name="Vollmers J."/>
            <person name="Rivas-Marin E."/>
            <person name="Kohn T."/>
            <person name="Peeters S.H."/>
            <person name="Heuer A."/>
            <person name="Rast P."/>
            <person name="Oberbeckmann S."/>
            <person name="Bunk B."/>
            <person name="Jeske O."/>
            <person name="Meyerdierks A."/>
            <person name="Storesund J.E."/>
            <person name="Kallscheuer N."/>
            <person name="Luecker S."/>
            <person name="Lage O.M."/>
            <person name="Pohl T."/>
            <person name="Merkel B.J."/>
            <person name="Hornburger P."/>
            <person name="Mueller R.-W."/>
            <person name="Bruemmer F."/>
            <person name="Labrenz M."/>
            <person name="Spormann A.M."/>
            <person name="Op Den Camp H."/>
            <person name="Overmann J."/>
            <person name="Amann R."/>
            <person name="Jetten M.S.M."/>
            <person name="Mascher T."/>
            <person name="Medema M.H."/>
            <person name="Devos D.P."/>
            <person name="Kaster A.-K."/>
            <person name="Ovreas L."/>
            <person name="Rohde M."/>
            <person name="Galperin M.Y."/>
            <person name="Jogler C."/>
        </authorList>
    </citation>
    <scope>NUCLEOTIDE SEQUENCE [LARGE SCALE GENOMIC DNA]</scope>
    <source>
        <strain evidence="7 8">Pla100</strain>
    </source>
</reference>
<dbReference type="Pfam" id="PF03709">
    <property type="entry name" value="OKR_DC_1_N"/>
    <property type="match status" value="1"/>
</dbReference>
<dbReference type="PANTHER" id="PTHR45229:SF3">
    <property type="entry name" value="BIODEGRADATIVE ARGININE DECARBOXYLASE"/>
    <property type="match status" value="1"/>
</dbReference>
<dbReference type="Pfam" id="PF01276">
    <property type="entry name" value="OKR_DC_1"/>
    <property type="match status" value="1"/>
</dbReference>
<name>A0A5C6A7T0_9BACT</name>
<proteinExistence type="inferred from homology"/>
<dbReference type="PIRSF" id="PIRSF009393">
    <property type="entry name" value="Orn_decarb"/>
    <property type="match status" value="1"/>
</dbReference>
<dbReference type="EC" id="4.1.1.19" evidence="7"/>
<dbReference type="Pfam" id="PF03711">
    <property type="entry name" value="OKR_DC_1_C"/>
    <property type="match status" value="1"/>
</dbReference>
<dbReference type="AlphaFoldDB" id="A0A5C6A7T0"/>
<evidence type="ECO:0000256" key="2">
    <source>
        <dbReference type="ARBA" id="ARBA00022793"/>
    </source>
</evidence>
<dbReference type="InterPro" id="IPR011193">
    <property type="entry name" value="Orn/lys/arg_de-COase"/>
</dbReference>
<dbReference type="Gene3D" id="3.40.50.2300">
    <property type="match status" value="1"/>
</dbReference>
<dbReference type="FunFam" id="3.40.640.10:FF:000008">
    <property type="entry name" value="Lysine decarboxylase, inducible"/>
    <property type="match status" value="1"/>
</dbReference>
<dbReference type="Gene3D" id="3.90.100.10">
    <property type="entry name" value="Orn/Lys/Arg decarboxylase, C-terminal domain"/>
    <property type="match status" value="1"/>
</dbReference>
<feature type="modified residue" description="N6-(pyridoxal phosphate)lysine" evidence="5">
    <location>
        <position position="400"/>
    </location>
</feature>
<dbReference type="InterPro" id="IPR036633">
    <property type="entry name" value="Prn/Lys/Arg_de-COase_C_sf"/>
</dbReference>
<dbReference type="GO" id="GO:0005829">
    <property type="term" value="C:cytosol"/>
    <property type="evidence" value="ECO:0007669"/>
    <property type="project" value="TreeGrafter"/>
</dbReference>
<keyword evidence="8" id="KW-1185">Reference proteome</keyword>
<dbReference type="InterPro" id="IPR008286">
    <property type="entry name" value="Prn/Lys/Arg_de-COase_C"/>
</dbReference>
<dbReference type="InterPro" id="IPR005308">
    <property type="entry name" value="OKR_de-COase_N"/>
</dbReference>
<dbReference type="InterPro" id="IPR015421">
    <property type="entry name" value="PyrdxlP-dep_Trfase_major"/>
</dbReference>
<keyword evidence="3 5" id="KW-0663">Pyridoxal phosphate</keyword>
<dbReference type="RefSeq" id="WP_146578622.1">
    <property type="nucleotide sequence ID" value="NZ_SJPM01000006.1"/>
</dbReference>
<dbReference type="SUPFAM" id="SSF53383">
    <property type="entry name" value="PLP-dependent transferases"/>
    <property type="match status" value="1"/>
</dbReference>
<comment type="similarity">
    <text evidence="1">Belongs to the Orn/Lys/Arg decarboxylase class-I family.</text>
</comment>
<dbReference type="SUPFAM" id="SSF55904">
    <property type="entry name" value="Ornithine decarboxylase C-terminal domain"/>
    <property type="match status" value="1"/>
</dbReference>
<evidence type="ECO:0000256" key="5">
    <source>
        <dbReference type="PIRSR" id="PIRSR009393-1"/>
    </source>
</evidence>
<sequence>MKFRFPILIIDEDFRSENTSGLGIRALAEAIEGEGAEVIGATSYGDLSQFAQQQSRASAFILSIDDEELVSDSEDDGPAIVKLRSFIQEIRFKNNDIPIFLYGETRTSSHIPNDILRELHGFIHMFEDTPEFVARHILREARSYTDSLAPPFFRALLEYAGDGSYSWHCPGHSGGVAFLKSPVGQMFHQFFGENMLRADVCNAVEELGQLLDHTGPIAASERNAARIFSADHCFFVTNGTSTSNKMVWHSTVASGDIVVVDRNCHKSILHAIIMTGAVPVFLTPKRNHLGLIGPIPLEEFHPDNIQKKIQANSFARQAQEAHPGRKPRILTITQSTYDGIVYNVEMLKELLDGQIDTLHFDEAWLPHATFHEFYRNMHAIGRDQPTCEDSMIFATHSTHKLLAGISQASQILVKESKKHKLDRHIFNEAYLMHTSTSPQYAIIASCDVAAAMMEPPGGTALVEESILEAMNFRRAMRKVDAEWGDDWWFQVWGPDAIPENEIGTQEDWMLKAEDDWHGFGKIAPGFNMLDPIKATVVTPGLTIQGKFAETGIPASIVTRYLAEHGVIVEKAGLYSFFIMFTIGITKGRWNTLVSALQQFKDDYDRDLPVWKILPEFAQQYPQYEGIGLKKLCQTIHNTYKENDIARVTTEMYLSDMDPAMKPSDAYDMMTHREIDRVEIDDLVGRVTAVLLTPYPPGIPLLIPGECFNRTIVEYLQFARRFNEKFPGFDTDIHGLVEETVDGVRKYYVDCIRMPSIQPRAYQSESKELEPRLDTIHA</sequence>
<dbReference type="PROSITE" id="PS00703">
    <property type="entry name" value="OKR_DC_1"/>
    <property type="match status" value="1"/>
</dbReference>
<keyword evidence="4 7" id="KW-0456">Lyase</keyword>
<dbReference type="PANTHER" id="PTHR45229">
    <property type="entry name" value="CONSTITUTIVE ORNITHINE DECARBOXYLASE"/>
    <property type="match status" value="1"/>
</dbReference>
<evidence type="ECO:0000313" key="7">
    <source>
        <dbReference type="EMBL" id="TWT95569.1"/>
    </source>
</evidence>
<dbReference type="Gene3D" id="3.90.1150.10">
    <property type="entry name" value="Aspartate Aminotransferase, domain 1"/>
    <property type="match status" value="1"/>
</dbReference>
<dbReference type="GO" id="GO:0030170">
    <property type="term" value="F:pyridoxal phosphate binding"/>
    <property type="evidence" value="ECO:0007669"/>
    <property type="project" value="TreeGrafter"/>
</dbReference>
<evidence type="ECO:0000256" key="3">
    <source>
        <dbReference type="ARBA" id="ARBA00022898"/>
    </source>
</evidence>
<dbReference type="EMBL" id="SJPM01000006">
    <property type="protein sequence ID" value="TWT95569.1"/>
    <property type="molecule type" value="Genomic_DNA"/>
</dbReference>
<protein>
    <submittedName>
        <fullName evidence="7">Biodegradative arginine decarboxylase</fullName>
        <ecNumber evidence="7">4.1.1.19</ecNumber>
    </submittedName>
</protein>
<dbReference type="GO" id="GO:0006527">
    <property type="term" value="P:L-arginine catabolic process"/>
    <property type="evidence" value="ECO:0007669"/>
    <property type="project" value="TreeGrafter"/>
</dbReference>
<dbReference type="InterPro" id="IPR015424">
    <property type="entry name" value="PyrdxlP-dep_Trfase"/>
</dbReference>
<keyword evidence="2" id="KW-0210">Decarboxylase</keyword>